<evidence type="ECO:0000256" key="24">
    <source>
        <dbReference type="SAM" id="Phobius"/>
    </source>
</evidence>
<comment type="catalytic activity">
    <reaction evidence="23">
        <text>Fe(3+)(out) + L-ascorbate(in) = monodehydro-L-ascorbate radical(in) + Fe(2+)(out) + H(+)</text>
        <dbReference type="Rhea" id="RHEA:30403"/>
        <dbReference type="ChEBI" id="CHEBI:15378"/>
        <dbReference type="ChEBI" id="CHEBI:29033"/>
        <dbReference type="ChEBI" id="CHEBI:29034"/>
        <dbReference type="ChEBI" id="CHEBI:38290"/>
        <dbReference type="ChEBI" id="CHEBI:59513"/>
        <dbReference type="EC" id="7.2.1.3"/>
    </reaction>
    <physiologicalReaction direction="left-to-right" evidence="23">
        <dbReference type="Rhea" id="RHEA:30404"/>
    </physiologicalReaction>
</comment>
<keyword evidence="15 24" id="KW-0472">Membrane</keyword>
<keyword evidence="5" id="KW-0813">Transport</keyword>
<keyword evidence="9" id="KW-0967">Endosome</keyword>
<name>V8N7Y4_OPHHA</name>
<evidence type="ECO:0000256" key="5">
    <source>
        <dbReference type="ARBA" id="ARBA00022448"/>
    </source>
</evidence>
<evidence type="ECO:0000256" key="12">
    <source>
        <dbReference type="ARBA" id="ARBA00022989"/>
    </source>
</evidence>
<evidence type="ECO:0000256" key="2">
    <source>
        <dbReference type="ARBA" id="ARBA00004107"/>
    </source>
</evidence>
<reference evidence="26 27" key="1">
    <citation type="journal article" date="2013" name="Proc. Natl. Acad. Sci. U.S.A.">
        <title>The king cobra genome reveals dynamic gene evolution and adaptation in the snake venom system.</title>
        <authorList>
            <person name="Vonk F.J."/>
            <person name="Casewell N.R."/>
            <person name="Henkel C.V."/>
            <person name="Heimberg A.M."/>
            <person name="Jansen H.J."/>
            <person name="McCleary R.J."/>
            <person name="Kerkkamp H.M."/>
            <person name="Vos R.A."/>
            <person name="Guerreiro I."/>
            <person name="Calvete J.J."/>
            <person name="Wuster W."/>
            <person name="Woods A.E."/>
            <person name="Logan J.M."/>
            <person name="Harrison R.A."/>
            <person name="Castoe T.A."/>
            <person name="de Koning A.P."/>
            <person name="Pollock D.D."/>
            <person name="Yandell M."/>
            <person name="Calderon D."/>
            <person name="Renjifo C."/>
            <person name="Currier R.B."/>
            <person name="Salgado D."/>
            <person name="Pla D."/>
            <person name="Sanz L."/>
            <person name="Hyder A.S."/>
            <person name="Ribeiro J.M."/>
            <person name="Arntzen J.W."/>
            <person name="van den Thillart G.E."/>
            <person name="Boetzer M."/>
            <person name="Pirovano W."/>
            <person name="Dirks R.P."/>
            <person name="Spaink H.P."/>
            <person name="Duboule D."/>
            <person name="McGlinn E."/>
            <person name="Kini R.M."/>
            <person name="Richardson M.K."/>
        </authorList>
    </citation>
    <scope>NUCLEOTIDE SEQUENCE</scope>
    <source>
        <tissue evidence="26">Blood</tissue>
    </source>
</reference>
<keyword evidence="17" id="KW-0458">Lysosome</keyword>
<proteinExistence type="predicted"/>
<feature type="transmembrane region" description="Helical" evidence="24">
    <location>
        <begin position="81"/>
        <end position="102"/>
    </location>
</feature>
<dbReference type="GO" id="GO:0046872">
    <property type="term" value="F:metal ion binding"/>
    <property type="evidence" value="ECO:0007669"/>
    <property type="project" value="UniProtKB-KW"/>
</dbReference>
<evidence type="ECO:0000256" key="22">
    <source>
        <dbReference type="ARBA" id="ARBA00046132"/>
    </source>
</evidence>
<dbReference type="GO" id="GO:0031902">
    <property type="term" value="C:late endosome membrane"/>
    <property type="evidence" value="ECO:0007669"/>
    <property type="project" value="UniProtKB-SubCell"/>
</dbReference>
<comment type="subunit">
    <text evidence="4">Homodimer.</text>
</comment>
<keyword evidence="10" id="KW-1278">Translocase</keyword>
<organism evidence="26 27">
    <name type="scientific">Ophiophagus hannah</name>
    <name type="common">King cobra</name>
    <name type="synonym">Naja hannah</name>
    <dbReference type="NCBI Taxonomy" id="8665"/>
    <lineage>
        <taxon>Eukaryota</taxon>
        <taxon>Metazoa</taxon>
        <taxon>Chordata</taxon>
        <taxon>Craniata</taxon>
        <taxon>Vertebrata</taxon>
        <taxon>Euteleostomi</taxon>
        <taxon>Lepidosauria</taxon>
        <taxon>Squamata</taxon>
        <taxon>Bifurcata</taxon>
        <taxon>Unidentata</taxon>
        <taxon>Episquamata</taxon>
        <taxon>Toxicofera</taxon>
        <taxon>Serpentes</taxon>
        <taxon>Colubroidea</taxon>
        <taxon>Elapidae</taxon>
        <taxon>Elapinae</taxon>
        <taxon>Ophiophagus</taxon>
    </lineage>
</organism>
<evidence type="ECO:0000256" key="4">
    <source>
        <dbReference type="ARBA" id="ARBA00011738"/>
    </source>
</evidence>
<evidence type="ECO:0000256" key="23">
    <source>
        <dbReference type="ARBA" id="ARBA00048457"/>
    </source>
</evidence>
<dbReference type="Gene3D" id="1.20.120.1770">
    <property type="match status" value="2"/>
</dbReference>
<evidence type="ECO:0000256" key="20">
    <source>
        <dbReference type="ARBA" id="ARBA00042550"/>
    </source>
</evidence>
<feature type="domain" description="Cytochrome b561" evidence="25">
    <location>
        <begin position="12"/>
        <end position="273"/>
    </location>
</feature>
<feature type="transmembrane region" description="Helical" evidence="24">
    <location>
        <begin position="209"/>
        <end position="230"/>
    </location>
</feature>
<evidence type="ECO:0000256" key="18">
    <source>
        <dbReference type="ARBA" id="ARBA00024225"/>
    </source>
</evidence>
<evidence type="ECO:0000256" key="10">
    <source>
        <dbReference type="ARBA" id="ARBA00022967"/>
    </source>
</evidence>
<accession>V8N7Y4</accession>
<dbReference type="OrthoDB" id="907479at2759"/>
<evidence type="ECO:0000256" key="11">
    <source>
        <dbReference type="ARBA" id="ARBA00022982"/>
    </source>
</evidence>
<dbReference type="FunFam" id="1.20.120.1770:FF:000001">
    <property type="entry name" value="Cytochrome b reductase 1"/>
    <property type="match status" value="1"/>
</dbReference>
<feature type="non-terminal residue" evidence="26">
    <location>
        <position position="288"/>
    </location>
</feature>
<comment type="function">
    <text evidence="22">Transmembrane reductase that uses ascorbate as an electron donor in the cytoplasm and transfers electrons across membranes to reduce iron cations Fe(3+) into Fe(2+) in the lumen of the late endosome and lysosome. Reduced iron can then be extruded from the late endosome and lysosome to the cytoplasm by divalent metal-specific transporters. It is therefore most probably involved in endosomal and lysosomal cellular iron homeostasis.</text>
</comment>
<dbReference type="Pfam" id="PF03188">
    <property type="entry name" value="Cytochrom_B561"/>
    <property type="match status" value="2"/>
</dbReference>
<evidence type="ECO:0000256" key="19">
    <source>
        <dbReference type="ARBA" id="ARBA00040498"/>
    </source>
</evidence>
<comment type="subcellular location">
    <subcellularLocation>
        <location evidence="2">Late endosome membrane</location>
        <topology evidence="2">Multi-pass membrane protein</topology>
    </subcellularLocation>
    <subcellularLocation>
        <location evidence="3">Lysosome membrane</location>
        <topology evidence="3">Multi-pass membrane protein</topology>
    </subcellularLocation>
</comment>
<dbReference type="PANTHER" id="PTHR10106">
    <property type="entry name" value="CYTOCHROME B561-RELATED"/>
    <property type="match status" value="1"/>
</dbReference>
<protein>
    <recommendedName>
        <fullName evidence="19">Lysosomal membrane ascorbate-dependent ferrireductase CYB561A3</fullName>
        <ecNumber evidence="18">7.2.1.3</ecNumber>
    </recommendedName>
    <alternativeName>
        <fullName evidence="21">Cytochrome b ascorbate-dependent protein 3</fullName>
    </alternativeName>
    <alternativeName>
        <fullName evidence="20">Lysosomal cytochrome b</fullName>
    </alternativeName>
</protein>
<dbReference type="PANTHER" id="PTHR10106:SF38">
    <property type="entry name" value="LYSOSOMAL MEMBRANE ASCORBATE-DEPENDENT FERRIREDUCTASE CYB561A3"/>
    <property type="match status" value="1"/>
</dbReference>
<evidence type="ECO:0000256" key="15">
    <source>
        <dbReference type="ARBA" id="ARBA00023136"/>
    </source>
</evidence>
<keyword evidence="14" id="KW-0408">Iron</keyword>
<evidence type="ECO:0000256" key="21">
    <source>
        <dbReference type="ARBA" id="ARBA00042571"/>
    </source>
</evidence>
<evidence type="ECO:0000259" key="25">
    <source>
        <dbReference type="PROSITE" id="PS50939"/>
    </source>
</evidence>
<evidence type="ECO:0000256" key="6">
    <source>
        <dbReference type="ARBA" id="ARBA00022617"/>
    </source>
</evidence>
<keyword evidence="6" id="KW-0349">Heme</keyword>
<keyword evidence="8" id="KW-0479">Metal-binding</keyword>
<keyword evidence="13" id="KW-0560">Oxidoreductase</keyword>
<evidence type="ECO:0000313" key="27">
    <source>
        <dbReference type="Proteomes" id="UP000018936"/>
    </source>
</evidence>
<gene>
    <name evidence="26" type="primary">Cybasc3</name>
    <name evidence="26" type="ORF">L345_15882</name>
</gene>
<evidence type="ECO:0000256" key="1">
    <source>
        <dbReference type="ARBA" id="ARBA00001970"/>
    </source>
</evidence>
<feature type="transmembrane region" description="Helical" evidence="24">
    <location>
        <begin position="148"/>
        <end position="169"/>
    </location>
</feature>
<dbReference type="AlphaFoldDB" id="V8N7Y4"/>
<dbReference type="EMBL" id="AZIM01006802">
    <property type="protein sequence ID" value="ETE58394.1"/>
    <property type="molecule type" value="Genomic_DNA"/>
</dbReference>
<dbReference type="GO" id="GO:0005765">
    <property type="term" value="C:lysosomal membrane"/>
    <property type="evidence" value="ECO:0007669"/>
    <property type="project" value="UniProtKB-SubCell"/>
</dbReference>
<keyword evidence="7 24" id="KW-0812">Transmembrane</keyword>
<dbReference type="GO" id="GO:0140571">
    <property type="term" value="F:transmembrane ascorbate ferrireductase activity"/>
    <property type="evidence" value="ECO:0007669"/>
    <property type="project" value="UniProtKB-EC"/>
</dbReference>
<dbReference type="EC" id="7.2.1.3" evidence="18"/>
<comment type="cofactor">
    <cofactor evidence="1">
        <name>heme b</name>
        <dbReference type="ChEBI" id="CHEBI:60344"/>
    </cofactor>
</comment>
<dbReference type="SMART" id="SM00665">
    <property type="entry name" value="B561"/>
    <property type="match status" value="1"/>
</dbReference>
<dbReference type="PROSITE" id="PS50939">
    <property type="entry name" value="CYTOCHROME_B561"/>
    <property type="match status" value="1"/>
</dbReference>
<feature type="transmembrane region" description="Helical" evidence="24">
    <location>
        <begin position="49"/>
        <end position="69"/>
    </location>
</feature>
<evidence type="ECO:0000256" key="13">
    <source>
        <dbReference type="ARBA" id="ARBA00023002"/>
    </source>
</evidence>
<evidence type="ECO:0000256" key="8">
    <source>
        <dbReference type="ARBA" id="ARBA00022723"/>
    </source>
</evidence>
<dbReference type="InterPro" id="IPR006593">
    <property type="entry name" value="Cyt_b561/ferric_Rdtase_TM"/>
</dbReference>
<evidence type="ECO:0000256" key="9">
    <source>
        <dbReference type="ARBA" id="ARBA00022753"/>
    </source>
</evidence>
<evidence type="ECO:0000256" key="17">
    <source>
        <dbReference type="ARBA" id="ARBA00023228"/>
    </source>
</evidence>
<evidence type="ECO:0000256" key="14">
    <source>
        <dbReference type="ARBA" id="ARBA00023004"/>
    </source>
</evidence>
<feature type="transmembrane region" description="Helical" evidence="24">
    <location>
        <begin position="6"/>
        <end position="28"/>
    </location>
</feature>
<keyword evidence="16" id="KW-0325">Glycoprotein</keyword>
<feature type="transmembrane region" description="Helical" evidence="24">
    <location>
        <begin position="251"/>
        <end position="274"/>
    </location>
</feature>
<evidence type="ECO:0000256" key="16">
    <source>
        <dbReference type="ARBA" id="ARBA00023180"/>
    </source>
</evidence>
<feature type="transmembrane region" description="Helical" evidence="24">
    <location>
        <begin position="176"/>
        <end position="197"/>
    </location>
</feature>
<dbReference type="Proteomes" id="UP000018936">
    <property type="component" value="Unassembled WGS sequence"/>
</dbReference>
<keyword evidence="12 24" id="KW-1133">Transmembrane helix</keyword>
<keyword evidence="11" id="KW-0249">Electron transport</keyword>
<evidence type="ECO:0000256" key="7">
    <source>
        <dbReference type="ARBA" id="ARBA00022692"/>
    </source>
</evidence>
<feature type="transmembrane region" description="Helical" evidence="24">
    <location>
        <begin position="114"/>
        <end position="136"/>
    </location>
</feature>
<keyword evidence="27" id="KW-1185">Reference proteome</keyword>
<evidence type="ECO:0000313" key="26">
    <source>
        <dbReference type="EMBL" id="ETE58394.1"/>
    </source>
</evidence>
<evidence type="ECO:0000256" key="3">
    <source>
        <dbReference type="ARBA" id="ARBA00004155"/>
    </source>
</evidence>
<comment type="caution">
    <text evidence="26">The sequence shown here is derived from an EMBL/GenBank/DDBJ whole genome shotgun (WGS) entry which is preliminary data.</text>
</comment>
<sequence>MPTIPFLPYSILVGNLSILCLGLTVYWSQHWLGGFAWDGSRKMFNWHPVLMVTGMVILYGIAALVYRLPSSQMGSMLSRKVLHATLTLIAFISAILGLEAAFKFHNVRKIPSMYSLHSWLGLTAWLMGFASFLLPWMPIWFLVLYKPVHVFFGSVILGLSTASCISGINEKLFMRLFLIHVSPFQWFMGFASFLLPWMPIWFRALYKPVHVFFGSVILGLSIVSCISGINEKLFMRLTNSTTPYSKLPAEAWFANFLGMLILVFGVLVLLGLAIPGWKRSDVNSQGIR</sequence>
<dbReference type="InterPro" id="IPR043205">
    <property type="entry name" value="CYB561/CYBRD1-like"/>
</dbReference>